<protein>
    <submittedName>
        <fullName evidence="2">Uncharacterized protein</fullName>
    </submittedName>
</protein>
<reference evidence="2 3" key="1">
    <citation type="submission" date="2024-02" db="EMBL/GenBank/DDBJ databases">
        <title>A draft genome for the cacao thread blight pathogen Marasmius crinis-equi.</title>
        <authorList>
            <person name="Cohen S.P."/>
            <person name="Baruah I.K."/>
            <person name="Amoako-Attah I."/>
            <person name="Bukari Y."/>
            <person name="Meinhardt L.W."/>
            <person name="Bailey B.A."/>
        </authorList>
    </citation>
    <scope>NUCLEOTIDE SEQUENCE [LARGE SCALE GENOMIC DNA]</scope>
    <source>
        <strain evidence="2 3">GH-76</strain>
    </source>
</reference>
<feature type="compositionally biased region" description="Polar residues" evidence="1">
    <location>
        <begin position="413"/>
        <end position="423"/>
    </location>
</feature>
<comment type="caution">
    <text evidence="2">The sequence shown here is derived from an EMBL/GenBank/DDBJ whole genome shotgun (WGS) entry which is preliminary data.</text>
</comment>
<feature type="compositionally biased region" description="Polar residues" evidence="1">
    <location>
        <begin position="360"/>
        <end position="369"/>
    </location>
</feature>
<feature type="compositionally biased region" description="Low complexity" evidence="1">
    <location>
        <begin position="571"/>
        <end position="591"/>
    </location>
</feature>
<sequence length="770" mass="83379">MSQRRLILHASALNDAEYSLYTSSLADITLVDEHDLQGHDDSYYEQMSLSLREARAWFRGRYSHIPAAVIDNILRFFSPSLSSTDNLSGGQFFAAQRLIVHAESGKEVDRSLAFVQAHPTDKPVTRPSSPPKRHTPVPSRRSTDAVVPTFVSVDNATNGPFTPPPQHPSASNNPFATLGRAKSNPGVPPSSKSHDGTSYSTPHRLPPLPPRKSVSPAVLPPPRHGSLASNTPQLVTSTMVTSKSVPTTSNTHAPVVPPKPSHFAHVTSTLMKQSLQASKTGQTMKKAEEQLERERVLQVLKSSASSPFANASASRNRSNSPNKPGSVSATPSSASGSDLERDNGSQAPPLPRRRKVSPPGSVSASSFQQVALASTSAPTASSTNPFRTSSPSFDSKSQKSAFSSTSKRLSSSPTHQAFNTPSTPNLPPPKHPDQSYRKPPPPPIPSSSLIAGGFTEASDTIFSDRSQSGYPRVPYTAHPTNFAPEPIDTISSSVAAKSASPYVSAFTPETTPNATPTKNGINDESLSPTTRLFRSKSMHQPASPTSPFSPVDDSPGRSQLPPPVRRKRPESVQVVSGSPFGSGSSSRNESSQTFDAHRRESSNQDASRSHDPLHLRSLAASLQPQLQQIQPKLDKARYKAEAGLSRRGFIVNPKTSKRKEDQEGLMSGEEQVDVEEDDSRNPYRQARRNRDRTRAVSESGAAGWDDNVVYSDSDSDGETDTRKHDWGNQGTIRGRRVGSVPHDLADQDHLRVEKDHLKWPVGEGEGWRRL</sequence>
<feature type="compositionally biased region" description="Low complexity" evidence="1">
    <location>
        <begin position="303"/>
        <end position="337"/>
    </location>
</feature>
<feature type="compositionally biased region" description="Polar residues" evidence="1">
    <location>
        <begin position="227"/>
        <end position="252"/>
    </location>
</feature>
<dbReference type="EMBL" id="JBAHYK010000006">
    <property type="protein sequence ID" value="KAL0581665.1"/>
    <property type="molecule type" value="Genomic_DNA"/>
</dbReference>
<feature type="region of interest" description="Disordered" evidence="1">
    <location>
        <begin position="303"/>
        <end position="614"/>
    </location>
</feature>
<organism evidence="2 3">
    <name type="scientific">Marasmius crinis-equi</name>
    <dbReference type="NCBI Taxonomy" id="585013"/>
    <lineage>
        <taxon>Eukaryota</taxon>
        <taxon>Fungi</taxon>
        <taxon>Dikarya</taxon>
        <taxon>Basidiomycota</taxon>
        <taxon>Agaricomycotina</taxon>
        <taxon>Agaricomycetes</taxon>
        <taxon>Agaricomycetidae</taxon>
        <taxon>Agaricales</taxon>
        <taxon>Marasmiineae</taxon>
        <taxon>Marasmiaceae</taxon>
        <taxon>Marasmius</taxon>
    </lineage>
</organism>
<accession>A0ABR3G247</accession>
<feature type="compositionally biased region" description="Basic and acidic residues" evidence="1">
    <location>
        <begin position="595"/>
        <end position="614"/>
    </location>
</feature>
<proteinExistence type="predicted"/>
<evidence type="ECO:0000313" key="2">
    <source>
        <dbReference type="EMBL" id="KAL0581665.1"/>
    </source>
</evidence>
<gene>
    <name evidence="2" type="ORF">V5O48_000366</name>
</gene>
<feature type="region of interest" description="Disordered" evidence="1">
    <location>
        <begin position="628"/>
        <end position="741"/>
    </location>
</feature>
<name>A0ABR3G247_9AGAR</name>
<keyword evidence="3" id="KW-1185">Reference proteome</keyword>
<feature type="region of interest" description="Disordered" evidence="1">
    <location>
        <begin position="116"/>
        <end position="262"/>
    </location>
</feature>
<feature type="compositionally biased region" description="Polar residues" evidence="1">
    <location>
        <begin position="457"/>
        <end position="469"/>
    </location>
</feature>
<evidence type="ECO:0000313" key="3">
    <source>
        <dbReference type="Proteomes" id="UP001465976"/>
    </source>
</evidence>
<feature type="compositionally biased region" description="Low complexity" evidence="1">
    <location>
        <begin position="371"/>
        <end position="412"/>
    </location>
</feature>
<evidence type="ECO:0000256" key="1">
    <source>
        <dbReference type="SAM" id="MobiDB-lite"/>
    </source>
</evidence>
<dbReference type="Proteomes" id="UP001465976">
    <property type="component" value="Unassembled WGS sequence"/>
</dbReference>
<feature type="compositionally biased region" description="Polar residues" evidence="1">
    <location>
        <begin position="507"/>
        <end position="548"/>
    </location>
</feature>